<name>A0A7C8MB77_9PLEO</name>
<keyword evidence="3" id="KW-1185">Reference proteome</keyword>
<organism evidence="2 3">
    <name type="scientific">Massariosphaeria phaeospora</name>
    <dbReference type="NCBI Taxonomy" id="100035"/>
    <lineage>
        <taxon>Eukaryota</taxon>
        <taxon>Fungi</taxon>
        <taxon>Dikarya</taxon>
        <taxon>Ascomycota</taxon>
        <taxon>Pezizomycotina</taxon>
        <taxon>Dothideomycetes</taxon>
        <taxon>Pleosporomycetidae</taxon>
        <taxon>Pleosporales</taxon>
        <taxon>Pleosporales incertae sedis</taxon>
        <taxon>Massariosphaeria</taxon>
    </lineage>
</organism>
<reference evidence="2 3" key="1">
    <citation type="submission" date="2020-01" db="EMBL/GenBank/DDBJ databases">
        <authorList>
            <consortium name="DOE Joint Genome Institute"/>
            <person name="Haridas S."/>
            <person name="Albert R."/>
            <person name="Binder M."/>
            <person name="Bloem J."/>
            <person name="Labutti K."/>
            <person name="Salamov A."/>
            <person name="Andreopoulos B."/>
            <person name="Baker S.E."/>
            <person name="Barry K."/>
            <person name="Bills G."/>
            <person name="Bluhm B.H."/>
            <person name="Cannon C."/>
            <person name="Castanera R."/>
            <person name="Culley D.E."/>
            <person name="Daum C."/>
            <person name="Ezra D."/>
            <person name="Gonzalez J.B."/>
            <person name="Henrissat B."/>
            <person name="Kuo A."/>
            <person name="Liang C."/>
            <person name="Lipzen A."/>
            <person name="Lutzoni F."/>
            <person name="Magnuson J."/>
            <person name="Mondo S."/>
            <person name="Nolan M."/>
            <person name="Ohm R."/>
            <person name="Pangilinan J."/>
            <person name="Park H.-J.H."/>
            <person name="Ramirez L."/>
            <person name="Alfaro M."/>
            <person name="Sun H."/>
            <person name="Tritt A."/>
            <person name="Yoshinaga Y."/>
            <person name="Zwiers L.-H.L."/>
            <person name="Turgeon B.G."/>
            <person name="Goodwin S.B."/>
            <person name="Spatafora J.W."/>
            <person name="Crous P.W."/>
            <person name="Grigoriev I.V."/>
        </authorList>
    </citation>
    <scope>NUCLEOTIDE SEQUENCE [LARGE SCALE GENOMIC DNA]</scope>
    <source>
        <strain evidence="2 3">CBS 611.86</strain>
    </source>
</reference>
<dbReference type="Pfam" id="PF00651">
    <property type="entry name" value="BTB"/>
    <property type="match status" value="1"/>
</dbReference>
<comment type="caution">
    <text evidence="2">The sequence shown here is derived from an EMBL/GenBank/DDBJ whole genome shotgun (WGS) entry which is preliminary data.</text>
</comment>
<dbReference type="PANTHER" id="PTHR47843">
    <property type="entry name" value="BTB DOMAIN-CONTAINING PROTEIN-RELATED"/>
    <property type="match status" value="1"/>
</dbReference>
<dbReference type="Gene3D" id="3.30.710.10">
    <property type="entry name" value="Potassium Channel Kv1.1, Chain A"/>
    <property type="match status" value="1"/>
</dbReference>
<dbReference type="Proteomes" id="UP000481861">
    <property type="component" value="Unassembled WGS sequence"/>
</dbReference>
<protein>
    <recommendedName>
        <fullName evidence="1">BTB domain-containing protein</fullName>
    </recommendedName>
</protein>
<dbReference type="InterPro" id="IPR011333">
    <property type="entry name" value="SKP1/BTB/POZ_sf"/>
</dbReference>
<evidence type="ECO:0000259" key="1">
    <source>
        <dbReference type="PROSITE" id="PS50097"/>
    </source>
</evidence>
<dbReference type="OrthoDB" id="194443at2759"/>
<evidence type="ECO:0000313" key="2">
    <source>
        <dbReference type="EMBL" id="KAF2868742.1"/>
    </source>
</evidence>
<dbReference type="PROSITE" id="PS50097">
    <property type="entry name" value="BTB"/>
    <property type="match status" value="1"/>
</dbReference>
<proteinExistence type="predicted"/>
<dbReference type="InterPro" id="IPR000210">
    <property type="entry name" value="BTB/POZ_dom"/>
</dbReference>
<dbReference type="SUPFAM" id="SSF54695">
    <property type="entry name" value="POZ domain"/>
    <property type="match status" value="1"/>
</dbReference>
<sequence>MAEMQRPKLQFPQCVQRNRNAPPPEAYAAPMVKVTVGKDTEKKSFFVYKGLLTYHSDYFRAALKNCWQEREDNSVDLPDEHPDVFHAFHYWLFSKRLNYASTPTEDELKKNGDIPLSYELLFKTYAFADRRGIAELANAALDNVFAKIFQMWVWLAFNIEQAYRDTPVDAALRRFLVDFGLHFFGFSKLNSRADTYPRDFLFDLITSAVEQRIIIGGVPLSREAYATREKHTFCNKYHVHKHSAEAPKKVS</sequence>
<gene>
    <name evidence="2" type="ORF">BDV95DRAFT_609650</name>
</gene>
<dbReference type="EMBL" id="JAADJZ010000018">
    <property type="protein sequence ID" value="KAF2868742.1"/>
    <property type="molecule type" value="Genomic_DNA"/>
</dbReference>
<dbReference type="PANTHER" id="PTHR47843:SF2">
    <property type="entry name" value="BTB DOMAIN-CONTAINING PROTEIN"/>
    <property type="match status" value="1"/>
</dbReference>
<dbReference type="AlphaFoldDB" id="A0A7C8MB77"/>
<evidence type="ECO:0000313" key="3">
    <source>
        <dbReference type="Proteomes" id="UP000481861"/>
    </source>
</evidence>
<accession>A0A7C8MB77</accession>
<feature type="domain" description="BTB" evidence="1">
    <location>
        <begin position="32"/>
        <end position="101"/>
    </location>
</feature>